<dbReference type="EMBL" id="JADBJN010000001">
    <property type="protein sequence ID" value="KAG5684291.1"/>
    <property type="molecule type" value="Genomic_DNA"/>
</dbReference>
<keyword evidence="4" id="KW-0788">Thiol protease</keyword>
<dbReference type="InterPro" id="IPR044613">
    <property type="entry name" value="Nep1/2-like"/>
</dbReference>
<evidence type="ECO:0000256" key="2">
    <source>
        <dbReference type="ARBA" id="ARBA00022670"/>
    </source>
</evidence>
<proteinExistence type="inferred from homology"/>
<dbReference type="PANTHER" id="PTHR46468:SF1">
    <property type="entry name" value="SENTRIN-SPECIFIC PROTEASE 8"/>
    <property type="match status" value="1"/>
</dbReference>
<dbReference type="InterPro" id="IPR003653">
    <property type="entry name" value="Peptidase_C48_C"/>
</dbReference>
<evidence type="ECO:0000256" key="3">
    <source>
        <dbReference type="ARBA" id="ARBA00022801"/>
    </source>
</evidence>
<protein>
    <recommendedName>
        <fullName evidence="5">Ubiquitin-like protease family profile domain-containing protein</fullName>
    </recommendedName>
</protein>
<feature type="domain" description="Ubiquitin-like protease family profile" evidence="5">
    <location>
        <begin position="30"/>
        <end position="192"/>
    </location>
</feature>
<keyword evidence="2" id="KW-0645">Protease</keyword>
<evidence type="ECO:0000256" key="4">
    <source>
        <dbReference type="ARBA" id="ARBA00022807"/>
    </source>
</evidence>
<evidence type="ECO:0000256" key="1">
    <source>
        <dbReference type="ARBA" id="ARBA00005234"/>
    </source>
</evidence>
<dbReference type="Proteomes" id="UP001107558">
    <property type="component" value="Chromosome 1"/>
</dbReference>
<dbReference type="SUPFAM" id="SSF54001">
    <property type="entry name" value="Cysteine proteinases"/>
    <property type="match status" value="1"/>
</dbReference>
<dbReference type="OrthoDB" id="5065855at2759"/>
<dbReference type="GO" id="GO:0008234">
    <property type="term" value="F:cysteine-type peptidase activity"/>
    <property type="evidence" value="ECO:0007669"/>
    <property type="project" value="UniProtKB-KW"/>
</dbReference>
<dbReference type="AlphaFoldDB" id="A0A9J6CRV0"/>
<gene>
    <name evidence="6" type="ORF">PVAND_013527</name>
</gene>
<comment type="caution">
    <text evidence="6">The sequence shown here is derived from an EMBL/GenBank/DDBJ whole genome shotgun (WGS) entry which is preliminary data.</text>
</comment>
<organism evidence="6 7">
    <name type="scientific">Polypedilum vanderplanki</name>
    <name type="common">Sleeping chironomid midge</name>
    <dbReference type="NCBI Taxonomy" id="319348"/>
    <lineage>
        <taxon>Eukaryota</taxon>
        <taxon>Metazoa</taxon>
        <taxon>Ecdysozoa</taxon>
        <taxon>Arthropoda</taxon>
        <taxon>Hexapoda</taxon>
        <taxon>Insecta</taxon>
        <taxon>Pterygota</taxon>
        <taxon>Neoptera</taxon>
        <taxon>Endopterygota</taxon>
        <taxon>Diptera</taxon>
        <taxon>Nematocera</taxon>
        <taxon>Chironomoidea</taxon>
        <taxon>Chironomidae</taxon>
        <taxon>Chironominae</taxon>
        <taxon>Polypedilum</taxon>
        <taxon>Polypedilum</taxon>
    </lineage>
</organism>
<dbReference type="PANTHER" id="PTHR46468">
    <property type="entry name" value="SENTRIN-SPECIFIC PROTEASE 8"/>
    <property type="match status" value="1"/>
</dbReference>
<name>A0A9J6CRV0_POLVA</name>
<dbReference type="PROSITE" id="PS50600">
    <property type="entry name" value="ULP_PROTEASE"/>
    <property type="match status" value="1"/>
</dbReference>
<reference evidence="6" key="1">
    <citation type="submission" date="2021-03" db="EMBL/GenBank/DDBJ databases">
        <title>Chromosome level genome of the anhydrobiotic midge Polypedilum vanderplanki.</title>
        <authorList>
            <person name="Yoshida Y."/>
            <person name="Kikawada T."/>
            <person name="Gusev O."/>
        </authorList>
    </citation>
    <scope>NUCLEOTIDE SEQUENCE</scope>
    <source>
        <strain evidence="6">NIAS01</strain>
        <tissue evidence="6">Whole body or cell culture</tissue>
    </source>
</reference>
<accession>A0A9J6CRV0</accession>
<keyword evidence="3" id="KW-0378">Hydrolase</keyword>
<dbReference type="GO" id="GO:0019784">
    <property type="term" value="F:deNEDDylase activity"/>
    <property type="evidence" value="ECO:0007669"/>
    <property type="project" value="InterPro"/>
</dbReference>
<evidence type="ECO:0000259" key="5">
    <source>
        <dbReference type="PROSITE" id="PS50600"/>
    </source>
</evidence>
<dbReference type="GO" id="GO:0000338">
    <property type="term" value="P:protein deneddylation"/>
    <property type="evidence" value="ECO:0007669"/>
    <property type="project" value="TreeGrafter"/>
</dbReference>
<evidence type="ECO:0000313" key="7">
    <source>
        <dbReference type="Proteomes" id="UP001107558"/>
    </source>
</evidence>
<dbReference type="Gene3D" id="3.40.395.10">
    <property type="entry name" value="Adenoviral Proteinase, Chain A"/>
    <property type="match status" value="1"/>
</dbReference>
<sequence>MQSNNSHLSRSQTRGRMNSPDRTVLIYQDIRLKVSDVETLRPGEWLNDQIISFYFQYLESHIYRHYLHDILLVSTQVTQLMKMTKDHHEDARSILEPLNFRLKQYLFFPLNNNDDERVGGTHWSLMVYSRSENSFYTFDSINKNINDAATKLYHVLKIVLFCPSAQHFCFPSLQQQNNFDCGIHVICNVENIIEHIIRFDSDGKVESVPVLTLDHVLQKRTAILGIIRALGGNI</sequence>
<keyword evidence="7" id="KW-1185">Reference proteome</keyword>
<dbReference type="GO" id="GO:0006508">
    <property type="term" value="P:proteolysis"/>
    <property type="evidence" value="ECO:0007669"/>
    <property type="project" value="UniProtKB-KW"/>
</dbReference>
<dbReference type="InterPro" id="IPR038765">
    <property type="entry name" value="Papain-like_cys_pep_sf"/>
</dbReference>
<evidence type="ECO:0000313" key="6">
    <source>
        <dbReference type="EMBL" id="KAG5684291.1"/>
    </source>
</evidence>
<dbReference type="Pfam" id="PF02902">
    <property type="entry name" value="Peptidase_C48"/>
    <property type="match status" value="1"/>
</dbReference>
<comment type="similarity">
    <text evidence="1">Belongs to the peptidase C48 family.</text>
</comment>